<feature type="domain" description="Receptor ligand binding region" evidence="8">
    <location>
        <begin position="81"/>
        <end position="170"/>
    </location>
</feature>
<sequence>MHNWFLLLVNSAVVLAWSNNEQACKSWGKFDLLGLSKDGDIILGGIFGVHSYHIEHRHLSFSNHPEPAKCLSFRFRSFRFALAMIFAIEEINNNTALLPGVTLGYRLYDSCKLTQLSLKAAMAFLNKPEANTPSANCKSSSTVSAIVADAGSTQTLAIAPSVGTFRIPMIGENVYFDENGDPVPTYDIVNWRPNALGDIDIVNVGHYDGSARSGDEFSTIEEAIVWSGGQKSKAAIKEQEKQEEKGNPFAVLIAYNVHKAKLVTQPLLYYMRTVKFVTKMGEKVYFDENGDPVATYDIVNWQPNALGDIDIVNVGRYDGAARSGEELAIIEEAIVWSSGQKSVRLM</sequence>
<keyword evidence="7" id="KW-0732">Signal</keyword>
<feature type="chain" id="PRO_5019436601" description="Receptor ligand binding region domain-containing protein" evidence="7">
    <location>
        <begin position="17"/>
        <end position="346"/>
    </location>
</feature>
<dbReference type="InterPro" id="IPR001828">
    <property type="entry name" value="ANF_lig-bd_rcpt"/>
</dbReference>
<evidence type="ECO:0000313" key="9">
    <source>
        <dbReference type="EMBL" id="GCC32251.1"/>
    </source>
</evidence>
<dbReference type="PANTHER" id="PTHR24061:SF528">
    <property type="entry name" value="C-FAMILY ODORANT RECEPTOR OLFCD2-RELATED"/>
    <property type="match status" value="1"/>
</dbReference>
<keyword evidence="5" id="KW-0675">Receptor</keyword>
<evidence type="ECO:0000256" key="7">
    <source>
        <dbReference type="SAM" id="SignalP"/>
    </source>
</evidence>
<reference evidence="9 10" key="1">
    <citation type="journal article" date="2018" name="Nat. Ecol. Evol.">
        <title>Shark genomes provide insights into elasmobranch evolution and the origin of vertebrates.</title>
        <authorList>
            <person name="Hara Y"/>
            <person name="Yamaguchi K"/>
            <person name="Onimaru K"/>
            <person name="Kadota M"/>
            <person name="Koyanagi M"/>
            <person name="Keeley SD"/>
            <person name="Tatsumi K"/>
            <person name="Tanaka K"/>
            <person name="Motone F"/>
            <person name="Kageyama Y"/>
            <person name="Nozu R"/>
            <person name="Adachi N"/>
            <person name="Nishimura O"/>
            <person name="Nakagawa R"/>
            <person name="Tanegashima C"/>
            <person name="Kiyatake I"/>
            <person name="Matsumoto R"/>
            <person name="Murakumo K"/>
            <person name="Nishida K"/>
            <person name="Terakita A"/>
            <person name="Kuratani S"/>
            <person name="Sato K"/>
            <person name="Hyodo S Kuraku.S."/>
        </authorList>
    </citation>
    <scope>NUCLEOTIDE SEQUENCE [LARGE SCALE GENOMIC DNA]</scope>
</reference>
<gene>
    <name evidence="9" type="ORF">chiPu_0010712</name>
</gene>
<dbReference type="InterPro" id="IPR000068">
    <property type="entry name" value="GPCR_3_Ca_sens_rcpt-rel"/>
</dbReference>
<dbReference type="AlphaFoldDB" id="A0A401SPE2"/>
<evidence type="ECO:0000256" key="2">
    <source>
        <dbReference type="ARBA" id="ARBA00022692"/>
    </source>
</evidence>
<evidence type="ECO:0000259" key="8">
    <source>
        <dbReference type="Pfam" id="PF01094"/>
    </source>
</evidence>
<dbReference type="Proteomes" id="UP000287033">
    <property type="component" value="Unassembled WGS sequence"/>
</dbReference>
<keyword evidence="10" id="KW-1185">Reference proteome</keyword>
<protein>
    <recommendedName>
        <fullName evidence="8">Receptor ligand binding region domain-containing protein</fullName>
    </recommendedName>
</protein>
<dbReference type="InterPro" id="IPR028082">
    <property type="entry name" value="Peripla_BP_I"/>
</dbReference>
<evidence type="ECO:0000313" key="10">
    <source>
        <dbReference type="Proteomes" id="UP000287033"/>
    </source>
</evidence>
<keyword evidence="6" id="KW-0325">Glycoprotein</keyword>
<organism evidence="9 10">
    <name type="scientific">Chiloscyllium punctatum</name>
    <name type="common">Brownbanded bambooshark</name>
    <name type="synonym">Hemiscyllium punctatum</name>
    <dbReference type="NCBI Taxonomy" id="137246"/>
    <lineage>
        <taxon>Eukaryota</taxon>
        <taxon>Metazoa</taxon>
        <taxon>Chordata</taxon>
        <taxon>Craniata</taxon>
        <taxon>Vertebrata</taxon>
        <taxon>Chondrichthyes</taxon>
        <taxon>Elasmobranchii</taxon>
        <taxon>Galeomorphii</taxon>
        <taxon>Galeoidea</taxon>
        <taxon>Orectolobiformes</taxon>
        <taxon>Hemiscylliidae</taxon>
        <taxon>Chiloscyllium</taxon>
    </lineage>
</organism>
<dbReference type="GO" id="GO:0004930">
    <property type="term" value="F:G protein-coupled receptor activity"/>
    <property type="evidence" value="ECO:0007669"/>
    <property type="project" value="InterPro"/>
</dbReference>
<keyword evidence="3" id="KW-1133">Transmembrane helix</keyword>
<dbReference type="GO" id="GO:0005886">
    <property type="term" value="C:plasma membrane"/>
    <property type="evidence" value="ECO:0007669"/>
    <property type="project" value="TreeGrafter"/>
</dbReference>
<evidence type="ECO:0000256" key="5">
    <source>
        <dbReference type="ARBA" id="ARBA00023170"/>
    </source>
</evidence>
<dbReference type="OrthoDB" id="5984008at2759"/>
<name>A0A401SPE2_CHIPU</name>
<dbReference type="PRINTS" id="PR00248">
    <property type="entry name" value="GPCRMGR"/>
</dbReference>
<evidence type="ECO:0000256" key="6">
    <source>
        <dbReference type="ARBA" id="ARBA00023180"/>
    </source>
</evidence>
<evidence type="ECO:0000256" key="3">
    <source>
        <dbReference type="ARBA" id="ARBA00022989"/>
    </source>
</evidence>
<evidence type="ECO:0000256" key="4">
    <source>
        <dbReference type="ARBA" id="ARBA00023136"/>
    </source>
</evidence>
<proteinExistence type="predicted"/>
<comment type="caution">
    <text evidence="9">The sequence shown here is derived from an EMBL/GenBank/DDBJ whole genome shotgun (WGS) entry which is preliminary data.</text>
</comment>
<dbReference type="SUPFAM" id="SSF53822">
    <property type="entry name" value="Periplasmic binding protein-like I"/>
    <property type="match status" value="3"/>
</dbReference>
<dbReference type="PANTHER" id="PTHR24061">
    <property type="entry name" value="CALCIUM-SENSING RECEPTOR-RELATED"/>
    <property type="match status" value="1"/>
</dbReference>
<dbReference type="Gene3D" id="3.40.50.2300">
    <property type="match status" value="5"/>
</dbReference>
<feature type="signal peptide" evidence="7">
    <location>
        <begin position="1"/>
        <end position="16"/>
    </location>
</feature>
<keyword evidence="4" id="KW-0472">Membrane</keyword>
<keyword evidence="2" id="KW-0812">Transmembrane</keyword>
<dbReference type="STRING" id="137246.A0A401SPE2"/>
<evidence type="ECO:0000256" key="1">
    <source>
        <dbReference type="ARBA" id="ARBA00004141"/>
    </source>
</evidence>
<dbReference type="EMBL" id="BEZZ01000422">
    <property type="protein sequence ID" value="GCC32251.1"/>
    <property type="molecule type" value="Genomic_DNA"/>
</dbReference>
<accession>A0A401SPE2</accession>
<dbReference type="InterPro" id="IPR000337">
    <property type="entry name" value="GPCR_3"/>
</dbReference>
<comment type="subcellular location">
    <subcellularLocation>
        <location evidence="1">Membrane</location>
        <topology evidence="1">Multi-pass membrane protein</topology>
    </subcellularLocation>
</comment>
<dbReference type="Pfam" id="PF01094">
    <property type="entry name" value="ANF_receptor"/>
    <property type="match status" value="1"/>
</dbReference>